<dbReference type="STRING" id="105231.A0A1Y1HJ09"/>
<evidence type="ECO:0000313" key="8">
    <source>
        <dbReference type="Proteomes" id="UP000054558"/>
    </source>
</evidence>
<feature type="compositionally biased region" description="Basic residues" evidence="6">
    <location>
        <begin position="89"/>
        <end position="99"/>
    </location>
</feature>
<dbReference type="GO" id="GO:0045489">
    <property type="term" value="P:pectin biosynthetic process"/>
    <property type="evidence" value="ECO:0007669"/>
    <property type="project" value="UniProtKB-UniPathway"/>
</dbReference>
<dbReference type="EC" id="2.4.1.-" evidence="4"/>
<dbReference type="GO" id="GO:0000139">
    <property type="term" value="C:Golgi membrane"/>
    <property type="evidence" value="ECO:0007669"/>
    <property type="project" value="UniProtKB-SubCell"/>
</dbReference>
<dbReference type="InterPro" id="IPR029044">
    <property type="entry name" value="Nucleotide-diphossugar_trans"/>
</dbReference>
<evidence type="ECO:0000256" key="4">
    <source>
        <dbReference type="RuleBase" id="RU362027"/>
    </source>
</evidence>
<evidence type="ECO:0000256" key="1">
    <source>
        <dbReference type="ARBA" id="ARBA00004877"/>
    </source>
</evidence>
<dbReference type="UniPathway" id="UPA00845"/>
<keyword evidence="3 4" id="KW-0328">Glycosyltransferase</keyword>
<dbReference type="Gene3D" id="3.90.550.10">
    <property type="entry name" value="Spore Coat Polysaccharide Biosynthesis Protein SpsA, Chain A"/>
    <property type="match status" value="1"/>
</dbReference>
<keyword evidence="4" id="KW-0961">Cell wall biogenesis/degradation</keyword>
<organism evidence="7 8">
    <name type="scientific">Klebsormidium nitens</name>
    <name type="common">Green alga</name>
    <name type="synonym">Ulothrix nitens</name>
    <dbReference type="NCBI Taxonomy" id="105231"/>
    <lineage>
        <taxon>Eukaryota</taxon>
        <taxon>Viridiplantae</taxon>
        <taxon>Streptophyta</taxon>
        <taxon>Klebsormidiophyceae</taxon>
        <taxon>Klebsormidiales</taxon>
        <taxon>Klebsormidiaceae</taxon>
        <taxon>Klebsormidium</taxon>
    </lineage>
</organism>
<dbReference type="Proteomes" id="UP000054558">
    <property type="component" value="Unassembled WGS sequence"/>
</dbReference>
<dbReference type="EMBL" id="DF236963">
    <property type="protein sequence ID" value="GAQ78494.1"/>
    <property type="molecule type" value="Genomic_DNA"/>
</dbReference>
<proteinExistence type="inferred from homology"/>
<comment type="pathway">
    <text evidence="1 4">Glycan metabolism; pectin biosynthesis.</text>
</comment>
<accession>A0A1Y1HJ09</accession>
<feature type="coiled-coil region" evidence="5">
    <location>
        <begin position="314"/>
        <end position="341"/>
    </location>
</feature>
<feature type="region of interest" description="Disordered" evidence="6">
    <location>
        <begin position="131"/>
        <end position="217"/>
    </location>
</feature>
<evidence type="ECO:0000313" key="7">
    <source>
        <dbReference type="EMBL" id="GAQ78494.1"/>
    </source>
</evidence>
<keyword evidence="7" id="KW-0808">Transferase</keyword>
<evidence type="ECO:0000256" key="2">
    <source>
        <dbReference type="ARBA" id="ARBA00006351"/>
    </source>
</evidence>
<keyword evidence="4" id="KW-0333">Golgi apparatus</keyword>
<dbReference type="SUPFAM" id="SSF53448">
    <property type="entry name" value="Nucleotide-diphospho-sugar transferases"/>
    <property type="match status" value="1"/>
</dbReference>
<gene>
    <name evidence="7" type="ORF">KFL_000140130</name>
</gene>
<dbReference type="CDD" id="cd06429">
    <property type="entry name" value="GT8_like_1"/>
    <property type="match status" value="1"/>
</dbReference>
<dbReference type="Pfam" id="PF01501">
    <property type="entry name" value="Glyco_transf_8"/>
    <property type="match status" value="1"/>
</dbReference>
<dbReference type="InterPro" id="IPR002495">
    <property type="entry name" value="Glyco_trans_8"/>
</dbReference>
<feature type="region of interest" description="Disordered" evidence="6">
    <location>
        <begin position="89"/>
        <end position="119"/>
    </location>
</feature>
<comment type="similarity">
    <text evidence="2 4">Belongs to the glycosyltransferase 8 family.</text>
</comment>
<dbReference type="GO" id="GO:0047262">
    <property type="term" value="F:polygalacturonate 4-alpha-galacturonosyltransferase activity"/>
    <property type="evidence" value="ECO:0007669"/>
    <property type="project" value="InterPro"/>
</dbReference>
<keyword evidence="8" id="KW-1185">Reference proteome</keyword>
<dbReference type="AlphaFoldDB" id="A0A1Y1HJ09"/>
<evidence type="ECO:0000256" key="5">
    <source>
        <dbReference type="SAM" id="Coils"/>
    </source>
</evidence>
<evidence type="ECO:0000256" key="3">
    <source>
        <dbReference type="ARBA" id="ARBA00022676"/>
    </source>
</evidence>
<reference evidence="7 8" key="1">
    <citation type="journal article" date="2014" name="Nat. Commun.">
        <title>Klebsormidium flaccidum genome reveals primary factors for plant terrestrial adaptation.</title>
        <authorList>
            <person name="Hori K."/>
            <person name="Maruyama F."/>
            <person name="Fujisawa T."/>
            <person name="Togashi T."/>
            <person name="Yamamoto N."/>
            <person name="Seo M."/>
            <person name="Sato S."/>
            <person name="Yamada T."/>
            <person name="Mori H."/>
            <person name="Tajima N."/>
            <person name="Moriyama T."/>
            <person name="Ikeuchi M."/>
            <person name="Watanabe M."/>
            <person name="Wada H."/>
            <person name="Kobayashi K."/>
            <person name="Saito M."/>
            <person name="Masuda T."/>
            <person name="Sasaki-Sekimoto Y."/>
            <person name="Mashiguchi K."/>
            <person name="Awai K."/>
            <person name="Shimojima M."/>
            <person name="Masuda S."/>
            <person name="Iwai M."/>
            <person name="Nobusawa T."/>
            <person name="Narise T."/>
            <person name="Kondo S."/>
            <person name="Saito H."/>
            <person name="Sato R."/>
            <person name="Murakawa M."/>
            <person name="Ihara Y."/>
            <person name="Oshima-Yamada Y."/>
            <person name="Ohtaka K."/>
            <person name="Satoh M."/>
            <person name="Sonobe K."/>
            <person name="Ishii M."/>
            <person name="Ohtani R."/>
            <person name="Kanamori-Sato M."/>
            <person name="Honoki R."/>
            <person name="Miyazaki D."/>
            <person name="Mochizuki H."/>
            <person name="Umetsu J."/>
            <person name="Higashi K."/>
            <person name="Shibata D."/>
            <person name="Kamiya Y."/>
            <person name="Sato N."/>
            <person name="Nakamura Y."/>
            <person name="Tabata S."/>
            <person name="Ida S."/>
            <person name="Kurokawa K."/>
            <person name="Ohta H."/>
        </authorList>
    </citation>
    <scope>NUCLEOTIDE SEQUENCE [LARGE SCALE GENOMIC DNA]</scope>
    <source>
        <strain evidence="7 8">NIES-2285</strain>
    </source>
</reference>
<dbReference type="Pfam" id="PF25557">
    <property type="entry name" value="GAUT_1"/>
    <property type="match status" value="1"/>
</dbReference>
<keyword evidence="5" id="KW-0175">Coiled coil</keyword>
<comment type="subcellular location">
    <subcellularLocation>
        <location evidence="4">Golgi apparatus membrane</location>
        <topology evidence="4">Single-pass type II membrane protein</topology>
    </subcellularLocation>
</comment>
<dbReference type="OMA" id="RNCNLNE"/>
<feature type="compositionally biased region" description="Gly residues" evidence="6">
    <location>
        <begin position="164"/>
        <end position="175"/>
    </location>
</feature>
<dbReference type="GO" id="GO:0071555">
    <property type="term" value="P:cell wall organization"/>
    <property type="evidence" value="ECO:0007669"/>
    <property type="project" value="UniProtKB-KW"/>
</dbReference>
<dbReference type="OrthoDB" id="411524at2759"/>
<name>A0A1Y1HJ09_KLENI</name>
<dbReference type="PANTHER" id="PTHR32116">
    <property type="entry name" value="GALACTURONOSYLTRANSFERASE 4-RELATED"/>
    <property type="match status" value="1"/>
</dbReference>
<protein>
    <recommendedName>
        <fullName evidence="4">Hexosyltransferase</fullName>
        <ecNumber evidence="4">2.4.1.-</ecNumber>
    </recommendedName>
</protein>
<evidence type="ECO:0000256" key="6">
    <source>
        <dbReference type="SAM" id="MobiDB-lite"/>
    </source>
</evidence>
<dbReference type="InterPro" id="IPR029993">
    <property type="entry name" value="GAUT"/>
</dbReference>
<dbReference type="PANTHER" id="PTHR32116:SF4">
    <property type="entry name" value="POLYGALACTURONATE 4-ALPHA-GALACTURONOSYLTRANSFERASE"/>
    <property type="match status" value="1"/>
</dbReference>
<sequence>MRKSYSSSHRNQQPAQWLFIVFVIAFCLLTPLAYVAHRSTLSINPHVNGLAGPQFGVGVSGAQIMGGRIEQTSSPQELTTLYKREVEKKARKASRKRQREVRVAEPWEQGEGVTDDGNENTEVQLLGEGVGDVTGIASGDSHLPGDGGAWGHDPATSDGLESGLKGGGRGSGKSGRGLEELEGGQGGNEGVRHSQSKRLQQLVSDGSPDDDPASDAVSDQLATWQEGGGEGSDRLINLMKEQVIMARAYTLLAQQGGDQQLARQLRAKRKELQRMLAEATVDADLHRLATERMRGMGALLARARDAHYESTAMVKHLRAMVQGAEDQVKTLKRQSAFLSQLAAKTVPKGLHCLSQRLTVDHSSAAPHQKLALPDRSRLEDPSLFHYALFSDNVLAAAVVVNSTITNAIEPERHVFHIVTDGLNKAAFQMWFAENPPAPAAIEIESVDEFRWLNASYCPVLKQLESESMKEYYFKADGAAQTTHLKYRNPKYLSMLNHLRFYLPEVYPKLDKILFLDDDIVVQRDLTRLWDEDLRGNVNGAVETCGASFHRFDKYLNFSNPLIRDNFDPRACGWAYGMNVFDLRAWKERDITGIYHRWQTQNEDRTLWKLGTLPPGLMTFYGLTHPLDKSWHVLGLGYNPGVDDKEIARAAVIHWNGNMKPWLEIGISKFKPLWTRYINFSSPYLQRCNIAD</sequence>